<keyword evidence="3" id="KW-1185">Reference proteome</keyword>
<dbReference type="EMBL" id="JBBPBN010000012">
    <property type="protein sequence ID" value="KAK9028411.1"/>
    <property type="molecule type" value="Genomic_DNA"/>
</dbReference>
<reference evidence="2 3" key="1">
    <citation type="journal article" date="2024" name="G3 (Bethesda)">
        <title>Genome assembly of Hibiscus sabdariffa L. provides insights into metabolisms of medicinal natural products.</title>
        <authorList>
            <person name="Kim T."/>
        </authorList>
    </citation>
    <scope>NUCLEOTIDE SEQUENCE [LARGE SCALE GENOMIC DNA]</scope>
    <source>
        <strain evidence="2">TK-2024</strain>
        <tissue evidence="2">Old leaves</tissue>
    </source>
</reference>
<feature type="transmembrane region" description="Helical" evidence="1">
    <location>
        <begin position="92"/>
        <end position="114"/>
    </location>
</feature>
<accession>A0ABR2ST21</accession>
<keyword evidence="1" id="KW-0812">Transmembrane</keyword>
<dbReference type="Proteomes" id="UP001396334">
    <property type="component" value="Unassembled WGS sequence"/>
</dbReference>
<evidence type="ECO:0000313" key="2">
    <source>
        <dbReference type="EMBL" id="KAK9028411.1"/>
    </source>
</evidence>
<evidence type="ECO:0000313" key="3">
    <source>
        <dbReference type="Proteomes" id="UP001396334"/>
    </source>
</evidence>
<keyword evidence="1" id="KW-0472">Membrane</keyword>
<gene>
    <name evidence="2" type="ORF">V6N11_068216</name>
</gene>
<protein>
    <submittedName>
        <fullName evidence="2">Uncharacterized protein</fullName>
    </submittedName>
</protein>
<name>A0ABR2ST21_9ROSI</name>
<comment type="caution">
    <text evidence="2">The sequence shown here is derived from an EMBL/GenBank/DDBJ whole genome shotgun (WGS) entry which is preliminary data.</text>
</comment>
<evidence type="ECO:0000256" key="1">
    <source>
        <dbReference type="SAM" id="Phobius"/>
    </source>
</evidence>
<proteinExistence type="predicted"/>
<keyword evidence="1" id="KW-1133">Transmembrane helix</keyword>
<organism evidence="2 3">
    <name type="scientific">Hibiscus sabdariffa</name>
    <name type="common">roselle</name>
    <dbReference type="NCBI Taxonomy" id="183260"/>
    <lineage>
        <taxon>Eukaryota</taxon>
        <taxon>Viridiplantae</taxon>
        <taxon>Streptophyta</taxon>
        <taxon>Embryophyta</taxon>
        <taxon>Tracheophyta</taxon>
        <taxon>Spermatophyta</taxon>
        <taxon>Magnoliopsida</taxon>
        <taxon>eudicotyledons</taxon>
        <taxon>Gunneridae</taxon>
        <taxon>Pentapetalae</taxon>
        <taxon>rosids</taxon>
        <taxon>malvids</taxon>
        <taxon>Malvales</taxon>
        <taxon>Malvaceae</taxon>
        <taxon>Malvoideae</taxon>
        <taxon>Hibiscus</taxon>
    </lineage>
</organism>
<sequence>MFSVLRYLRSMPMNYFSQERGEILCPVFDVKMPPVHVKRIVSPRMSRCIHFTQKELSLHLALSIENLHYASSVVDASAPLIESSIECRDPPLYFYCCICLCSLVTSVKILPLFLV</sequence>